<dbReference type="InterPro" id="IPR036736">
    <property type="entry name" value="ACP-like_sf"/>
</dbReference>
<feature type="domain" description="Carrier" evidence="4">
    <location>
        <begin position="2244"/>
        <end position="2319"/>
    </location>
</feature>
<dbReference type="Pfam" id="PF13193">
    <property type="entry name" value="AMP-binding_C"/>
    <property type="match status" value="1"/>
</dbReference>
<comment type="cofactor">
    <cofactor evidence="1">
        <name>pantetheine 4'-phosphate</name>
        <dbReference type="ChEBI" id="CHEBI:47942"/>
    </cofactor>
</comment>
<keyword evidence="2" id="KW-0596">Phosphopantetheine</keyword>
<dbReference type="InterPro" id="IPR000873">
    <property type="entry name" value="AMP-dep_synth/lig_dom"/>
</dbReference>
<dbReference type="SMART" id="SM00822">
    <property type="entry name" value="PKS_KR"/>
    <property type="match status" value="1"/>
</dbReference>
<dbReference type="SUPFAM" id="SSF52777">
    <property type="entry name" value="CoA-dependent acyltransferases"/>
    <property type="match status" value="2"/>
</dbReference>
<evidence type="ECO:0000313" key="5">
    <source>
        <dbReference type="EMBL" id="AHF22418.1"/>
    </source>
</evidence>
<protein>
    <submittedName>
        <fullName evidence="5">HapC</fullName>
    </submittedName>
</protein>
<dbReference type="GO" id="GO:0005829">
    <property type="term" value="C:cytosol"/>
    <property type="evidence" value="ECO:0007669"/>
    <property type="project" value="TreeGrafter"/>
</dbReference>
<dbReference type="InterPro" id="IPR020845">
    <property type="entry name" value="AMP-binding_CS"/>
</dbReference>
<dbReference type="SUPFAM" id="SSF47336">
    <property type="entry name" value="ACP-like"/>
    <property type="match status" value="1"/>
</dbReference>
<dbReference type="InterPro" id="IPR025110">
    <property type="entry name" value="AMP-bd_C"/>
</dbReference>
<name>A0A0A7ACR3_9CYAN</name>
<dbReference type="SUPFAM" id="SSF51735">
    <property type="entry name" value="NAD(P)-binding Rossmann-fold domains"/>
    <property type="match status" value="2"/>
</dbReference>
<dbReference type="CDD" id="cd19531">
    <property type="entry name" value="LCL_NRPS-like"/>
    <property type="match status" value="1"/>
</dbReference>
<dbReference type="Gene3D" id="3.30.300.30">
    <property type="match status" value="2"/>
</dbReference>
<keyword evidence="3" id="KW-0597">Phosphoprotein</keyword>
<dbReference type="InterPro" id="IPR042099">
    <property type="entry name" value="ANL_N_sf"/>
</dbReference>
<dbReference type="GO" id="GO:0043041">
    <property type="term" value="P:amino acid activation for nonribosomal peptide biosynthetic process"/>
    <property type="evidence" value="ECO:0007669"/>
    <property type="project" value="TreeGrafter"/>
</dbReference>
<dbReference type="PROSITE" id="PS00012">
    <property type="entry name" value="PHOSPHOPANTETHEINE"/>
    <property type="match status" value="1"/>
</dbReference>
<dbReference type="InterPro" id="IPR057326">
    <property type="entry name" value="KR_dom"/>
</dbReference>
<dbReference type="GO" id="GO:0031177">
    <property type="term" value="F:phosphopantetheine binding"/>
    <property type="evidence" value="ECO:0007669"/>
    <property type="project" value="InterPro"/>
</dbReference>
<reference evidence="5" key="1">
    <citation type="submission" date="2013-09" db="EMBL/GenBank/DDBJ databases">
        <title>Biosynthesis of Hapalosin in Cyanobacterium Hapalosiphon welwitschii UTEX B 1830.</title>
        <authorList>
            <person name="Liu X."/>
            <person name="Kwak D.H."/>
        </authorList>
    </citation>
    <scope>NUCLEOTIDE SEQUENCE</scope>
    <source>
        <strain evidence="5">UTEX B 1830</strain>
    </source>
</reference>
<dbReference type="Gene3D" id="1.10.1200.10">
    <property type="entry name" value="ACP-like"/>
    <property type="match status" value="1"/>
</dbReference>
<evidence type="ECO:0000259" key="4">
    <source>
        <dbReference type="PROSITE" id="PS50075"/>
    </source>
</evidence>
<dbReference type="PROSITE" id="PS00455">
    <property type="entry name" value="AMP_BINDING"/>
    <property type="match status" value="1"/>
</dbReference>
<sequence>MNLVEFYQNLLAIGIELWVDGDKLCYEAPEDVLSSELLTEIKQYKEEIINLLQKRTDTAKTHPLSHRQKALWFLYELAPNSAAYNVAYAARLVSNVDIPALRQAASALIERHSVLRTTYTAQHGEPVQTIQENQEVCFSVQEAANWSQNDFHNWLVSESVRPFDLSNEPVIRFNLLITNTLTDASVAKEVVLLMTVHHIAVDFWSLELLVSELRAFYEAFKTGQEVALPPQTLQYKDYVRWENQMLASQQGERLWNYWREQLAGELPILNLPIDRPRPPVQTYEGASYPFVLEEKLIHKLLELAKAEGVTLYTIILAAFQVLLLRYTNQEDILIGSPMAGRSLAEFEKIVGYLANPVVLRANLSGNPTFRELLCRVRSCILGALEHQDYPFPVLVERLQPERDPSRSPLYQVALAWEGSHQGDGQASLMDSDGLIVESITPESKGAAFDLTLTIFDVKEPLRGIWKYNSDLFNAETITRMAKHFQTLLEGIVVNPHQKLSDIPLLSSAERHQLLVEWNDTTVEHPQQLCIHELFEAQVERTPDAVAVVFEDEILTYHELNTKANQLAHYLRSLGVKPEVLVGLCLERSLEQVVGLLGILKAGGAYLPLDPAYPQDRLAFMLEDAKVSVLLTQQYLLGCLPKYKTTVISFNSDTEKIAQQSKENPKSGATPGNLAYVLYSSRRGILVEHCAVGYRLDWLQQTFALSFTDAVLHKAPLAQDTAVWEIFWPLVNGGRLIIAAANSQDDPIYLQHLIARQKVSIVGFVPSALSSFIESVGEDLVTRLNSLRLVLCSGEPMHQSIALAFRAHFTAELHNLYSLPESAGEVSYFACEKLGTQQTVPIGYPTYRPIYVLDQYLQPVPIGVKGEIYVGGTGLARGYLQPEEKTALRFVKNPFQQTPDARLFKTGELGRRQNDGTLELLDSSIRQTWIKGYRVELIEVEAALLAAHSVEDAWVLVRQTEIEGPQLVAYVVLKGAFNPKQLQSHLQALLPAYILPCAYVPLSQLPLLATGQVDEQALARLEVINSELVQKWEEQLQKQPSVEQVAVVVTEQVSCLPPLHKSDLLPNCQVAVERSSQAATTAQVGEAFKEKLGSNKLAISHGELLRLPADAPTTLAGALERAAKHSPTKGIVYIQSDGSEISQFYGDLLLEAQRILMGLRKLGLKPQDKVIFQLQQNQDFIPAFWGCVLGGFVPVPIAIAPTYSQDNSATRKLENTWLMLGRPLVLTSATQAEAIHSWSKRLKKQNFQLATVDDLRSSEPDRNWYQCQPEDLAILLLTSGSTGISKAVMQSHRALLSRSAATAQANNFTSLDISLNWFGLDHVGGLVMFHIRDVYLGCQQIHAPTQLVLQDPLLWLDWIELYRATITWAPNFAYGLINDRASEISLRRWDLSQMRFILNAGEAIVAKHARKFLQLLAPKGLPAIAMHPAWGMSETSSAVTFDHNFSLDSTIDEQKFVEVGAPIPGVKVRIIDSNNQVVEENTIGFLQVKGLTVTSGYYQNPEFNQEVFTSDGWFNTGDLGFLRSGRLTITGRQKDIIIINGLNYYSHEIESAVEELSGVEVSYTAAVAVRGVSDHTDKLAIFFSPTIADETEVVNLTKEIRSEVVQKIGVNPDYLVPVEKSAIPKTAIGKIQRQQLRKSFEAGEFNDILKQLDINTGNANTLPDWFYRKIWRPKQAATYTNQLHTGPYLVFLDRLGLGKFICRELNRRNQPYITVEAGLQFFKINRDSYCINPNEPEHYKHLLESLKADDFRIAQILHLWTYDDYAGEVSSLEALEDAQQQGIYSLLFLIQALAKIQGSEHSVELQVISSHAQFTSSADKIAYEKSTLIGFLKTVPLELSWLQCRHIDLEIQPVEVNAEHIQKELGVGGSDSEIAYRNGRRLCSSIAKVDMLQQQTQEIPFKQGGIYLVTGGLGGIGTYMCQFLIKEYNAKLITVGRTELPDRTEWSKYLDGETRLGKRIKSYLSIEASGGEFIYKAVDICNLDGLLDVVAQAESIWNEQLAGIIHLAGEENLEYHWKVMDDHWVTVETQKTFNSMLRPKVHGTWTLYQLIKNNPQAVFISFSSVNSVFGGATFSAYSAANSFLDCCSVYQRYHLHQQTYCFNWAQWDDLGMSQGNPEYARDAALGMGYYIISKEQGLSSLLAALYRNQAHLIIGLDGSNRNIQRYTDSKSYSIQNLTAYFTASNNDSSKASFTELIVRDRFGTKSTCNFVGLQQMPLTDTGEIDREQLKTKDSQRHSGASKWVAPRTEIERQLASIWQQLLSVPQIGIHNNFFELGGHSLLATQLISRVQDVFQLELPLRSLFENPTVAQLSSVIVQRLIEQTDDEILAQLEELDNDQVKAMLKAENT</sequence>
<dbReference type="CDD" id="cd08953">
    <property type="entry name" value="KR_2_SDR_x"/>
    <property type="match status" value="1"/>
</dbReference>
<dbReference type="FunFam" id="1.10.1200.10:FF:000005">
    <property type="entry name" value="Nonribosomal peptide synthetase 1"/>
    <property type="match status" value="1"/>
</dbReference>
<dbReference type="InterPro" id="IPR045851">
    <property type="entry name" value="AMP-bd_C_sf"/>
</dbReference>
<dbReference type="Gene3D" id="3.40.50.12780">
    <property type="entry name" value="N-terminal domain of ligase-like"/>
    <property type="match status" value="1"/>
</dbReference>
<dbReference type="InterPro" id="IPR020806">
    <property type="entry name" value="PKS_PP-bd"/>
</dbReference>
<dbReference type="InterPro" id="IPR010071">
    <property type="entry name" value="AA_adenyl_dom"/>
</dbReference>
<dbReference type="Pfam" id="PF00550">
    <property type="entry name" value="PP-binding"/>
    <property type="match status" value="1"/>
</dbReference>
<dbReference type="Gene3D" id="3.40.50.980">
    <property type="match status" value="2"/>
</dbReference>
<dbReference type="CDD" id="cd05906">
    <property type="entry name" value="A_NRPS_TubE_like"/>
    <property type="match status" value="1"/>
</dbReference>
<dbReference type="Gene3D" id="3.40.50.720">
    <property type="entry name" value="NAD(P)-binding Rossmann-like Domain"/>
    <property type="match status" value="1"/>
</dbReference>
<dbReference type="GO" id="GO:0044550">
    <property type="term" value="P:secondary metabolite biosynthetic process"/>
    <property type="evidence" value="ECO:0007669"/>
    <property type="project" value="TreeGrafter"/>
</dbReference>
<dbReference type="InterPro" id="IPR023213">
    <property type="entry name" value="CAT-like_dom_sf"/>
</dbReference>
<dbReference type="GO" id="GO:0008610">
    <property type="term" value="P:lipid biosynthetic process"/>
    <property type="evidence" value="ECO:0007669"/>
    <property type="project" value="UniProtKB-ARBA"/>
</dbReference>
<dbReference type="Pfam" id="PF08659">
    <property type="entry name" value="KR"/>
    <property type="match status" value="1"/>
</dbReference>
<dbReference type="InterPro" id="IPR041464">
    <property type="entry name" value="TubC_N"/>
</dbReference>
<dbReference type="InterPro" id="IPR013968">
    <property type="entry name" value="PKS_KR"/>
</dbReference>
<dbReference type="GO" id="GO:0003824">
    <property type="term" value="F:catalytic activity"/>
    <property type="evidence" value="ECO:0007669"/>
    <property type="project" value="InterPro"/>
</dbReference>
<dbReference type="InterPro" id="IPR001242">
    <property type="entry name" value="Condensation_dom"/>
</dbReference>
<dbReference type="Pfam" id="PF21394">
    <property type="entry name" value="Beta-ketacyl_N"/>
    <property type="match status" value="1"/>
</dbReference>
<evidence type="ECO:0000256" key="1">
    <source>
        <dbReference type="ARBA" id="ARBA00001957"/>
    </source>
</evidence>
<dbReference type="InterPro" id="IPR036291">
    <property type="entry name" value="NAD(P)-bd_dom_sf"/>
</dbReference>
<accession>A0A0A7ACR3</accession>
<organism evidence="5">
    <name type="scientific">Hapalosiphon welwitschii UTEX B 1830</name>
    <dbReference type="NCBI Taxonomy" id="1433842"/>
    <lineage>
        <taxon>Bacteria</taxon>
        <taxon>Bacillati</taxon>
        <taxon>Cyanobacteriota</taxon>
        <taxon>Cyanophyceae</taxon>
        <taxon>Nostocales</taxon>
        <taxon>Hapalosiphonaceae</taxon>
        <taxon>Hapalosiphon</taxon>
    </lineage>
</organism>
<dbReference type="Pfam" id="PF00668">
    <property type="entry name" value="Condensation"/>
    <property type="match status" value="1"/>
</dbReference>
<dbReference type="InterPro" id="IPR006162">
    <property type="entry name" value="Ppantetheine_attach_site"/>
</dbReference>
<evidence type="ECO:0000256" key="2">
    <source>
        <dbReference type="ARBA" id="ARBA00022450"/>
    </source>
</evidence>
<dbReference type="InterPro" id="IPR009081">
    <property type="entry name" value="PP-bd_ACP"/>
</dbReference>
<dbReference type="SMART" id="SM00823">
    <property type="entry name" value="PKS_PP"/>
    <property type="match status" value="1"/>
</dbReference>
<dbReference type="PROSITE" id="PS50075">
    <property type="entry name" value="CARRIER"/>
    <property type="match status" value="1"/>
</dbReference>
<dbReference type="PANTHER" id="PTHR45527:SF1">
    <property type="entry name" value="FATTY ACID SYNTHASE"/>
    <property type="match status" value="1"/>
</dbReference>
<dbReference type="SUPFAM" id="SSF56801">
    <property type="entry name" value="Acetyl-CoA synthetase-like"/>
    <property type="match status" value="2"/>
</dbReference>
<proteinExistence type="predicted"/>
<dbReference type="Gene3D" id="3.30.559.10">
    <property type="entry name" value="Chloramphenicol acetyltransferase-like domain"/>
    <property type="match status" value="1"/>
</dbReference>
<dbReference type="Gene3D" id="2.30.38.10">
    <property type="entry name" value="Luciferase, Domain 3"/>
    <property type="match status" value="1"/>
</dbReference>
<dbReference type="PANTHER" id="PTHR45527">
    <property type="entry name" value="NONRIBOSOMAL PEPTIDE SYNTHETASE"/>
    <property type="match status" value="1"/>
</dbReference>
<dbReference type="FunFam" id="3.40.50.980:FF:000001">
    <property type="entry name" value="Non-ribosomal peptide synthetase"/>
    <property type="match status" value="1"/>
</dbReference>
<dbReference type="NCBIfam" id="TIGR01733">
    <property type="entry name" value="AA-adenyl-dom"/>
    <property type="match status" value="1"/>
</dbReference>
<dbReference type="EMBL" id="KF699060">
    <property type="protein sequence ID" value="AHF22418.1"/>
    <property type="molecule type" value="Genomic_DNA"/>
</dbReference>
<dbReference type="Pfam" id="PF00501">
    <property type="entry name" value="AMP-binding"/>
    <property type="match status" value="2"/>
</dbReference>
<dbReference type="Gene3D" id="1.10.10.1830">
    <property type="entry name" value="Non-ribosomal peptide synthase, adenylation domain"/>
    <property type="match status" value="1"/>
</dbReference>
<dbReference type="InterPro" id="IPR044894">
    <property type="entry name" value="TubC_N_sf"/>
</dbReference>
<dbReference type="Pfam" id="PF18563">
    <property type="entry name" value="TubC_N"/>
    <property type="match status" value="1"/>
</dbReference>
<dbReference type="InterPro" id="IPR049490">
    <property type="entry name" value="C883_1060-like_KR_N"/>
</dbReference>
<dbReference type="Gene3D" id="3.30.559.30">
    <property type="entry name" value="Nonribosomal peptide synthetase, condensation domain"/>
    <property type="match status" value="1"/>
</dbReference>
<evidence type="ECO:0000256" key="3">
    <source>
        <dbReference type="ARBA" id="ARBA00022553"/>
    </source>
</evidence>
<dbReference type="Pfam" id="PF23024">
    <property type="entry name" value="AMP-dom_DIP2-like"/>
    <property type="match status" value="1"/>
</dbReference>